<keyword evidence="3" id="KW-1185">Reference proteome</keyword>
<name>A0A5N1IKQ8_9BACT</name>
<gene>
    <name evidence="2" type="ORF">F0P94_17335</name>
</gene>
<reference evidence="2 3" key="1">
    <citation type="submission" date="2019-09" db="EMBL/GenBank/DDBJ databases">
        <title>Genome sequence of Adhaeribacter sp. M2.</title>
        <authorList>
            <person name="Srinivasan S."/>
        </authorList>
    </citation>
    <scope>NUCLEOTIDE SEQUENCE [LARGE SCALE GENOMIC DNA]</scope>
    <source>
        <strain evidence="2 3">M2</strain>
    </source>
</reference>
<proteinExistence type="predicted"/>
<comment type="caution">
    <text evidence="2">The sequence shown here is derived from an EMBL/GenBank/DDBJ whole genome shotgun (WGS) entry which is preliminary data.</text>
</comment>
<dbReference type="EMBL" id="VTWT01000011">
    <property type="protein sequence ID" value="KAA9325696.1"/>
    <property type="molecule type" value="Genomic_DNA"/>
</dbReference>
<evidence type="ECO:0000313" key="2">
    <source>
        <dbReference type="EMBL" id="KAA9325696.1"/>
    </source>
</evidence>
<feature type="compositionally biased region" description="Basic and acidic residues" evidence="1">
    <location>
        <begin position="56"/>
        <end position="76"/>
    </location>
</feature>
<dbReference type="AlphaFoldDB" id="A0A5N1IKQ8"/>
<dbReference type="RefSeq" id="WP_150905401.1">
    <property type="nucleotide sequence ID" value="NZ_VTWT01000011.1"/>
</dbReference>
<feature type="region of interest" description="Disordered" evidence="1">
    <location>
        <begin position="18"/>
        <end position="76"/>
    </location>
</feature>
<evidence type="ECO:0000256" key="1">
    <source>
        <dbReference type="SAM" id="MobiDB-lite"/>
    </source>
</evidence>
<organism evidence="2 3">
    <name type="scientific">Adhaeribacter soli</name>
    <dbReference type="NCBI Taxonomy" id="2607655"/>
    <lineage>
        <taxon>Bacteria</taxon>
        <taxon>Pseudomonadati</taxon>
        <taxon>Bacteroidota</taxon>
        <taxon>Cytophagia</taxon>
        <taxon>Cytophagales</taxon>
        <taxon>Hymenobacteraceae</taxon>
        <taxon>Adhaeribacter</taxon>
    </lineage>
</organism>
<sequence>MNRILLLALGLLIFGCETSSNKRDTENNGTRNNANEGVQEGAGTEISPQLEGVEDSASRLKVDEIHSAEEAHEREK</sequence>
<dbReference type="Proteomes" id="UP000326570">
    <property type="component" value="Unassembled WGS sequence"/>
</dbReference>
<dbReference type="PROSITE" id="PS51257">
    <property type="entry name" value="PROKAR_LIPOPROTEIN"/>
    <property type="match status" value="1"/>
</dbReference>
<accession>A0A5N1IKQ8</accession>
<feature type="compositionally biased region" description="Polar residues" evidence="1">
    <location>
        <begin position="27"/>
        <end position="36"/>
    </location>
</feature>
<protein>
    <submittedName>
        <fullName evidence="2">Uncharacterized protein</fullName>
    </submittedName>
</protein>
<evidence type="ECO:0000313" key="3">
    <source>
        <dbReference type="Proteomes" id="UP000326570"/>
    </source>
</evidence>